<organism evidence="1">
    <name type="scientific">freshwater metagenome</name>
    <dbReference type="NCBI Taxonomy" id="449393"/>
    <lineage>
        <taxon>unclassified sequences</taxon>
        <taxon>metagenomes</taxon>
        <taxon>ecological metagenomes</taxon>
    </lineage>
</organism>
<sequence length="64" mass="6833">MNLLNAPASIATISWPVGSDASYTGFTANHAAKNHVAKKAVYMAADFAAVNTKRSPQRLEELLT</sequence>
<evidence type="ECO:0000313" key="1">
    <source>
        <dbReference type="EMBL" id="CAB5051094.1"/>
    </source>
</evidence>
<dbReference type="AlphaFoldDB" id="A0A6J7TB53"/>
<proteinExistence type="predicted"/>
<name>A0A6J7TB53_9ZZZZ</name>
<reference evidence="1" key="1">
    <citation type="submission" date="2020-05" db="EMBL/GenBank/DDBJ databases">
        <authorList>
            <person name="Chiriac C."/>
            <person name="Salcher M."/>
            <person name="Ghai R."/>
            <person name="Kavagutti S V."/>
        </authorList>
    </citation>
    <scope>NUCLEOTIDE SEQUENCE</scope>
</reference>
<accession>A0A6J7TB53</accession>
<gene>
    <name evidence="1" type="ORF">UFOPK4275_00877</name>
</gene>
<dbReference type="EMBL" id="CAFBQJ010000155">
    <property type="protein sequence ID" value="CAB5051094.1"/>
    <property type="molecule type" value="Genomic_DNA"/>
</dbReference>
<protein>
    <submittedName>
        <fullName evidence="1">Unannotated protein</fullName>
    </submittedName>
</protein>